<dbReference type="EMBL" id="FNAG01000003">
    <property type="protein sequence ID" value="SDD51975.1"/>
    <property type="molecule type" value="Genomic_DNA"/>
</dbReference>
<feature type="signal peptide" evidence="2">
    <location>
        <begin position="1"/>
        <end position="28"/>
    </location>
</feature>
<gene>
    <name evidence="3" type="ORF">SAMN04488509_10339</name>
</gene>
<keyword evidence="2" id="KW-0732">Signal</keyword>
<dbReference type="Proteomes" id="UP000199603">
    <property type="component" value="Unassembled WGS sequence"/>
</dbReference>
<dbReference type="AlphaFoldDB" id="A0A1G6VGD3"/>
<reference evidence="3 4" key="1">
    <citation type="submission" date="2016-10" db="EMBL/GenBank/DDBJ databases">
        <authorList>
            <person name="de Groot N.N."/>
        </authorList>
    </citation>
    <scope>NUCLEOTIDE SEQUENCE [LARGE SCALE GENOMIC DNA]</scope>
    <source>
        <strain evidence="3 4">DSM 16957</strain>
    </source>
</reference>
<evidence type="ECO:0008006" key="5">
    <source>
        <dbReference type="Google" id="ProtNLM"/>
    </source>
</evidence>
<name>A0A1G6VGD3_9GAMM</name>
<sequence>MKRSLALALLHSSLALSALGLLATPTHAQSARKDCEELKSEIAARIEANGVRHYQLQIVEPDARDVGRIVGSCNGGSARIAYQRGALPSEPEAVVGAPLGAGERPSGGRDAPLETLAQHEL</sequence>
<feature type="region of interest" description="Disordered" evidence="1">
    <location>
        <begin position="93"/>
        <end position="121"/>
    </location>
</feature>
<protein>
    <recommendedName>
        <fullName evidence="5">DUF1161 domain-containing protein</fullName>
    </recommendedName>
</protein>
<dbReference type="RefSeq" id="WP_091241019.1">
    <property type="nucleotide sequence ID" value="NZ_FNAG01000003.1"/>
</dbReference>
<evidence type="ECO:0000313" key="4">
    <source>
        <dbReference type="Proteomes" id="UP000199603"/>
    </source>
</evidence>
<dbReference type="InterPro" id="IPR010595">
    <property type="entry name" value="DUF1161"/>
</dbReference>
<dbReference type="Pfam" id="PF06649">
    <property type="entry name" value="DUF1161"/>
    <property type="match status" value="1"/>
</dbReference>
<evidence type="ECO:0000256" key="1">
    <source>
        <dbReference type="SAM" id="MobiDB-lite"/>
    </source>
</evidence>
<proteinExistence type="predicted"/>
<evidence type="ECO:0000313" key="3">
    <source>
        <dbReference type="EMBL" id="SDD51975.1"/>
    </source>
</evidence>
<organism evidence="3 4">
    <name type="scientific">Aquimonas voraii</name>
    <dbReference type="NCBI Taxonomy" id="265719"/>
    <lineage>
        <taxon>Bacteria</taxon>
        <taxon>Pseudomonadati</taxon>
        <taxon>Pseudomonadota</taxon>
        <taxon>Gammaproteobacteria</taxon>
        <taxon>Lysobacterales</taxon>
        <taxon>Lysobacteraceae</taxon>
        <taxon>Aquimonas</taxon>
    </lineage>
</organism>
<feature type="chain" id="PRO_5011729538" description="DUF1161 domain-containing protein" evidence="2">
    <location>
        <begin position="29"/>
        <end position="121"/>
    </location>
</feature>
<dbReference type="OrthoDB" id="9152878at2"/>
<accession>A0A1G6VGD3</accession>
<evidence type="ECO:0000256" key="2">
    <source>
        <dbReference type="SAM" id="SignalP"/>
    </source>
</evidence>
<keyword evidence="4" id="KW-1185">Reference proteome</keyword>